<dbReference type="AlphaFoldDB" id="A0A8J2BJY4"/>
<evidence type="ECO:0000313" key="2">
    <source>
        <dbReference type="Proteomes" id="UP000663859"/>
    </source>
</evidence>
<name>A0A8J2BJY4_9BACT</name>
<evidence type="ECO:0000313" key="1">
    <source>
        <dbReference type="EMBL" id="CAF0688938.1"/>
    </source>
</evidence>
<comment type="caution">
    <text evidence="1">The sequence shown here is derived from an EMBL/GenBank/DDBJ whole genome shotgun (WGS) entry which is preliminary data.</text>
</comment>
<reference evidence="1" key="1">
    <citation type="submission" date="2021-02" db="EMBL/GenBank/DDBJ databases">
        <authorList>
            <person name="Cremers G."/>
            <person name="Picone N."/>
        </authorList>
    </citation>
    <scope>NUCLEOTIDE SEQUENCE</scope>
    <source>
        <strain evidence="1">PQ17</strain>
    </source>
</reference>
<dbReference type="EMBL" id="CAJNOB010000001">
    <property type="protein sequence ID" value="CAF0688938.1"/>
    <property type="molecule type" value="Genomic_DNA"/>
</dbReference>
<gene>
    <name evidence="1" type="ORF">MPNT_10057</name>
</gene>
<proteinExistence type="predicted"/>
<dbReference type="Proteomes" id="UP000663859">
    <property type="component" value="Unassembled WGS sequence"/>
</dbReference>
<keyword evidence="2" id="KW-1185">Reference proteome</keyword>
<accession>A0A8J2BJY4</accession>
<organism evidence="1 2">
    <name type="scientific">Candidatus Methylacidithermus pantelleriae</name>
    <dbReference type="NCBI Taxonomy" id="2744239"/>
    <lineage>
        <taxon>Bacteria</taxon>
        <taxon>Pseudomonadati</taxon>
        <taxon>Verrucomicrobiota</taxon>
        <taxon>Methylacidiphilae</taxon>
        <taxon>Methylacidiphilales</taxon>
        <taxon>Methylacidiphilaceae</taxon>
        <taxon>Candidatus Methylacidithermus</taxon>
    </lineage>
</organism>
<protein>
    <submittedName>
        <fullName evidence="1">Uncharacterized protein</fullName>
    </submittedName>
</protein>
<sequence length="66" mass="7222">MDGRRSYLNQTLSMLPTAKGYDSPSLLLASHQKCYKRGSRFGCSAITGGEPMKRSWVSSLGRALPT</sequence>